<reference evidence="4" key="1">
    <citation type="submission" date="2015-12" db="EMBL/GenBank/DDBJ databases">
        <title>Complete genome sequences of two moderately thermophilic Paenibacillus species.</title>
        <authorList>
            <person name="Butler R.III."/>
            <person name="Wang J."/>
            <person name="Stark B.C."/>
            <person name="Pombert J.-F."/>
        </authorList>
    </citation>
    <scope>NUCLEOTIDE SEQUENCE [LARGE SCALE GENOMIC DNA]</scope>
    <source>
        <strain evidence="4">32O-Y</strain>
    </source>
</reference>
<dbReference type="PATRIC" id="fig|162209.4.peg.2715"/>
<organism evidence="3 4">
    <name type="scientific">Paenibacillus naphthalenovorans</name>
    <dbReference type="NCBI Taxonomy" id="162209"/>
    <lineage>
        <taxon>Bacteria</taxon>
        <taxon>Bacillati</taxon>
        <taxon>Bacillota</taxon>
        <taxon>Bacilli</taxon>
        <taxon>Bacillales</taxon>
        <taxon>Paenibacillaceae</taxon>
        <taxon>Paenibacillus</taxon>
    </lineage>
</organism>
<dbReference type="RefSeq" id="WP_054817937.1">
    <property type="nucleotide sequence ID" value="NZ_BJCS01000004.1"/>
</dbReference>
<dbReference type="InterPro" id="IPR016181">
    <property type="entry name" value="Acyl_CoA_acyltransferase"/>
</dbReference>
<dbReference type="EMBL" id="CP013652">
    <property type="protein sequence ID" value="ALS22922.1"/>
    <property type="molecule type" value="Genomic_DNA"/>
</dbReference>
<dbReference type="Pfam" id="PF13673">
    <property type="entry name" value="Acetyltransf_10"/>
    <property type="match status" value="1"/>
</dbReference>
<accession>A0A0U2WC42</accession>
<evidence type="ECO:0000313" key="4">
    <source>
        <dbReference type="Proteomes" id="UP000061660"/>
    </source>
</evidence>
<keyword evidence="2" id="KW-0012">Acyltransferase</keyword>
<dbReference type="PROSITE" id="PS51186">
    <property type="entry name" value="GNAT"/>
    <property type="match status" value="1"/>
</dbReference>
<dbReference type="OrthoDB" id="9796171at2"/>
<name>A0A0U2WC42_9BACL</name>
<evidence type="ECO:0000256" key="2">
    <source>
        <dbReference type="ARBA" id="ARBA00023315"/>
    </source>
</evidence>
<dbReference type="STRING" id="162209.IJ22_25490"/>
<evidence type="ECO:0000313" key="3">
    <source>
        <dbReference type="EMBL" id="ALS22922.1"/>
    </source>
</evidence>
<dbReference type="SUPFAM" id="SSF55729">
    <property type="entry name" value="Acyl-CoA N-acyltransferases (Nat)"/>
    <property type="match status" value="1"/>
</dbReference>
<dbReference type="InterPro" id="IPR000182">
    <property type="entry name" value="GNAT_dom"/>
</dbReference>
<dbReference type="InterPro" id="IPR050832">
    <property type="entry name" value="Bact_Acetyltransf"/>
</dbReference>
<sequence length="149" mass="17091">MNLNIIPVHTEEQLNDCFSVRMNVFVQEQQVPPDLEMDEFDVSWSACRHFLAADGEKPVGTARWRMYDSRTAKLQRIAVLAPYRGRGIGRLLIQAMEEDIRSQGVPAVILDAQTQAEPFYRKLGYETISPEPFLDAGIWHVRMRKQLTG</sequence>
<keyword evidence="4" id="KW-1185">Reference proteome</keyword>
<evidence type="ECO:0000256" key="1">
    <source>
        <dbReference type="ARBA" id="ARBA00022679"/>
    </source>
</evidence>
<dbReference type="Proteomes" id="UP000061660">
    <property type="component" value="Chromosome"/>
</dbReference>
<dbReference type="PANTHER" id="PTHR43877">
    <property type="entry name" value="AMINOALKYLPHOSPHONATE N-ACETYLTRANSFERASE-RELATED-RELATED"/>
    <property type="match status" value="1"/>
</dbReference>
<dbReference type="KEGG" id="pnp:IJ22_25490"/>
<proteinExistence type="predicted"/>
<dbReference type="Gene3D" id="3.40.630.30">
    <property type="match status" value="1"/>
</dbReference>
<reference evidence="3 4" key="2">
    <citation type="journal article" date="2016" name="Genome Announc.">
        <title>Complete Genome Sequences of Two Interactive Moderate Thermophiles, Paenibacillus napthalenovorans 32O-Y and Paenibacillus sp. 32O-W.</title>
        <authorList>
            <person name="Butler R.R.III."/>
            <person name="Wang J."/>
            <person name="Stark B.C."/>
            <person name="Pombert J.F."/>
        </authorList>
    </citation>
    <scope>NUCLEOTIDE SEQUENCE [LARGE SCALE GENOMIC DNA]</scope>
    <source>
        <strain evidence="3 4">32O-Y</strain>
    </source>
</reference>
<keyword evidence="1 3" id="KW-0808">Transferase</keyword>
<dbReference type="CDD" id="cd04301">
    <property type="entry name" value="NAT_SF"/>
    <property type="match status" value="1"/>
</dbReference>
<dbReference type="AlphaFoldDB" id="A0A0U2WC42"/>
<protein>
    <submittedName>
        <fullName evidence="3">Putative N-acetyltransferase YjcF</fullName>
    </submittedName>
</protein>
<gene>
    <name evidence="3" type="ORF">IJ22_25490</name>
</gene>
<dbReference type="GO" id="GO:0016747">
    <property type="term" value="F:acyltransferase activity, transferring groups other than amino-acyl groups"/>
    <property type="evidence" value="ECO:0007669"/>
    <property type="project" value="InterPro"/>
</dbReference>